<comment type="caution">
    <text evidence="2">The sequence shown here is derived from an EMBL/GenBank/DDBJ whole genome shotgun (WGS) entry which is preliminary data.</text>
</comment>
<accession>A0ABR2ZB68</accession>
<feature type="compositionally biased region" description="Basic and acidic residues" evidence="1">
    <location>
        <begin position="23"/>
        <end position="41"/>
    </location>
</feature>
<proteinExistence type="predicted"/>
<dbReference type="EMBL" id="JBBXMP010000274">
    <property type="protein sequence ID" value="KAL0058811.1"/>
    <property type="molecule type" value="Genomic_DNA"/>
</dbReference>
<evidence type="ECO:0000313" key="3">
    <source>
        <dbReference type="Proteomes" id="UP001437256"/>
    </source>
</evidence>
<feature type="compositionally biased region" description="Basic and acidic residues" evidence="1">
    <location>
        <begin position="1"/>
        <end position="10"/>
    </location>
</feature>
<feature type="region of interest" description="Disordered" evidence="1">
    <location>
        <begin position="1"/>
        <end position="43"/>
    </location>
</feature>
<dbReference type="Proteomes" id="UP001437256">
    <property type="component" value="Unassembled WGS sequence"/>
</dbReference>
<evidence type="ECO:0000313" key="2">
    <source>
        <dbReference type="EMBL" id="KAL0058811.1"/>
    </source>
</evidence>
<keyword evidence="3" id="KW-1185">Reference proteome</keyword>
<gene>
    <name evidence="2" type="ORF">AAF712_014494</name>
</gene>
<reference evidence="2 3" key="1">
    <citation type="submission" date="2024-05" db="EMBL/GenBank/DDBJ databases">
        <title>A draft genome resource for the thread blight pathogen Marasmius tenuissimus strain MS-2.</title>
        <authorList>
            <person name="Yulfo-Soto G.E."/>
            <person name="Baruah I.K."/>
            <person name="Amoako-Attah I."/>
            <person name="Bukari Y."/>
            <person name="Meinhardt L.W."/>
            <person name="Bailey B.A."/>
            <person name="Cohen S.P."/>
        </authorList>
    </citation>
    <scope>NUCLEOTIDE SEQUENCE [LARGE SCALE GENOMIC DNA]</scope>
    <source>
        <strain evidence="2 3">MS-2</strain>
    </source>
</reference>
<sequence>MQTSDDKLAGEDDAGEDGSGCDSKADGHEKFDEASSLKYDSEPPYNEELWKKVPRFCREHPKITDWVYDCPDPDCPFTVDLRELRPVNEKGERISMSLFSEELEDEALELISNHHVEPWPLNEEST</sequence>
<organism evidence="2 3">
    <name type="scientific">Marasmius tenuissimus</name>
    <dbReference type="NCBI Taxonomy" id="585030"/>
    <lineage>
        <taxon>Eukaryota</taxon>
        <taxon>Fungi</taxon>
        <taxon>Dikarya</taxon>
        <taxon>Basidiomycota</taxon>
        <taxon>Agaricomycotina</taxon>
        <taxon>Agaricomycetes</taxon>
        <taxon>Agaricomycetidae</taxon>
        <taxon>Agaricales</taxon>
        <taxon>Marasmiineae</taxon>
        <taxon>Marasmiaceae</taxon>
        <taxon>Marasmius</taxon>
    </lineage>
</organism>
<protein>
    <submittedName>
        <fullName evidence="2">Uncharacterized protein</fullName>
    </submittedName>
</protein>
<evidence type="ECO:0000256" key="1">
    <source>
        <dbReference type="SAM" id="MobiDB-lite"/>
    </source>
</evidence>
<name>A0ABR2ZB68_9AGAR</name>